<evidence type="ECO:0000256" key="1">
    <source>
        <dbReference type="SAM" id="MobiDB-lite"/>
    </source>
</evidence>
<comment type="caution">
    <text evidence="2">The sequence shown here is derived from an EMBL/GenBank/DDBJ whole genome shotgun (WGS) entry which is preliminary data.</text>
</comment>
<dbReference type="AlphaFoldDB" id="A0A820HU72"/>
<feature type="non-terminal residue" evidence="2">
    <location>
        <position position="36"/>
    </location>
</feature>
<proteinExistence type="predicted"/>
<feature type="region of interest" description="Disordered" evidence="1">
    <location>
        <begin position="1"/>
        <end position="36"/>
    </location>
</feature>
<dbReference type="Proteomes" id="UP000663874">
    <property type="component" value="Unassembled WGS sequence"/>
</dbReference>
<gene>
    <name evidence="2" type="ORF">FNK824_LOCUS40606</name>
</gene>
<dbReference type="EMBL" id="CAJOBE010033361">
    <property type="protein sequence ID" value="CAF4300127.1"/>
    <property type="molecule type" value="Genomic_DNA"/>
</dbReference>
<evidence type="ECO:0000313" key="3">
    <source>
        <dbReference type="Proteomes" id="UP000663874"/>
    </source>
</evidence>
<name>A0A820HU72_9BILA</name>
<sequence length="36" mass="3985">MNGMIEASITRNPTTPRTRRRGSTTAIESMPILQVP</sequence>
<organism evidence="2 3">
    <name type="scientific">Rotaria sordida</name>
    <dbReference type="NCBI Taxonomy" id="392033"/>
    <lineage>
        <taxon>Eukaryota</taxon>
        <taxon>Metazoa</taxon>
        <taxon>Spiralia</taxon>
        <taxon>Gnathifera</taxon>
        <taxon>Rotifera</taxon>
        <taxon>Eurotatoria</taxon>
        <taxon>Bdelloidea</taxon>
        <taxon>Philodinida</taxon>
        <taxon>Philodinidae</taxon>
        <taxon>Rotaria</taxon>
    </lineage>
</organism>
<evidence type="ECO:0000313" key="2">
    <source>
        <dbReference type="EMBL" id="CAF4300127.1"/>
    </source>
</evidence>
<reference evidence="2" key="1">
    <citation type="submission" date="2021-02" db="EMBL/GenBank/DDBJ databases">
        <authorList>
            <person name="Nowell W R."/>
        </authorList>
    </citation>
    <scope>NUCLEOTIDE SEQUENCE</scope>
</reference>
<accession>A0A820HU72</accession>
<protein>
    <submittedName>
        <fullName evidence="2">Uncharacterized protein</fullName>
    </submittedName>
</protein>